<dbReference type="Gene3D" id="3.30.450.40">
    <property type="match status" value="1"/>
</dbReference>
<dbReference type="InterPro" id="IPR036388">
    <property type="entry name" value="WH-like_DNA-bd_sf"/>
</dbReference>
<feature type="domain" description="HTH iclR-type" evidence="4">
    <location>
        <begin position="10"/>
        <end position="69"/>
    </location>
</feature>
<dbReference type="InterPro" id="IPR036390">
    <property type="entry name" value="WH_DNA-bd_sf"/>
</dbReference>
<dbReference type="InterPro" id="IPR014757">
    <property type="entry name" value="Tscrpt_reg_IclR_C"/>
</dbReference>
<evidence type="ECO:0000313" key="7">
    <source>
        <dbReference type="EMBL" id="SMO97252.1"/>
    </source>
</evidence>
<keyword evidence="1" id="KW-0805">Transcription regulation</keyword>
<evidence type="ECO:0000256" key="2">
    <source>
        <dbReference type="ARBA" id="ARBA00023125"/>
    </source>
</evidence>
<dbReference type="AlphaFoldDB" id="K7ZN65"/>
<name>K7ZN65_9RHOB</name>
<proteinExistence type="predicted"/>
<dbReference type="SUPFAM" id="SSF55781">
    <property type="entry name" value="GAF domain-like"/>
    <property type="match status" value="1"/>
</dbReference>
<evidence type="ECO:0000313" key="6">
    <source>
        <dbReference type="EMBL" id="BAM68203.1"/>
    </source>
</evidence>
<dbReference type="EMBL" id="FXTK01000027">
    <property type="protein sequence ID" value="SMO97252.1"/>
    <property type="molecule type" value="Genomic_DNA"/>
</dbReference>
<dbReference type="Gene3D" id="1.10.10.10">
    <property type="entry name" value="Winged helix-like DNA-binding domain superfamily/Winged helix DNA-binding domain"/>
    <property type="match status" value="1"/>
</dbReference>
<keyword evidence="8" id="KW-1185">Reference proteome</keyword>
<sequence length="261" mass="28697">MENDANKAGTQSLSRVFSVLEAVRSRRSDLAAIGEFVGTGRSTTHRLVSFLLQHGYLRHIDGRGYVLGPALISLGSSALEQMPLTNCARPHLEQLARDTGDSIHLSIREGDQVVYVDKIAGTKGLEMRSRVGLQKPIATTGTGKVQMFDLPESEWRRLYDLAALDARGNAIAPPGFLEWDQFRARIMMFRERGYAVEREENELGICCVAAPIRDARGAIVAGISVASSVHYMSDERLESLTAPVMRCARAISEGLGYRLHP</sequence>
<evidence type="ECO:0000259" key="4">
    <source>
        <dbReference type="PROSITE" id="PS51077"/>
    </source>
</evidence>
<dbReference type="RefSeq" id="WP_142664765.1">
    <property type="nucleotide sequence ID" value="NZ_FXTK01000027.1"/>
</dbReference>
<accession>K7ZN65</accession>
<dbReference type="PANTHER" id="PTHR30136:SF35">
    <property type="entry name" value="HTH-TYPE TRANSCRIPTIONAL REGULATOR RV1719"/>
    <property type="match status" value="1"/>
</dbReference>
<dbReference type="Pfam" id="PF09339">
    <property type="entry name" value="HTH_IclR"/>
    <property type="match status" value="1"/>
</dbReference>
<dbReference type="Proteomes" id="UP000319014">
    <property type="component" value="Unassembled WGS sequence"/>
</dbReference>
<dbReference type="InterPro" id="IPR050707">
    <property type="entry name" value="HTH_MetabolicPath_Reg"/>
</dbReference>
<dbReference type="PROSITE" id="PS51078">
    <property type="entry name" value="ICLR_ED"/>
    <property type="match status" value="1"/>
</dbReference>
<dbReference type="GO" id="GO:0045892">
    <property type="term" value="P:negative regulation of DNA-templated transcription"/>
    <property type="evidence" value="ECO:0007669"/>
    <property type="project" value="TreeGrafter"/>
</dbReference>
<gene>
    <name evidence="6" type="primary">lgnR</name>
    <name evidence="7" type="ORF">SAMN06265221_12725</name>
</gene>
<dbReference type="EMBL" id="AB727356">
    <property type="protein sequence ID" value="BAM68203.1"/>
    <property type="molecule type" value="Genomic_DNA"/>
</dbReference>
<protein>
    <submittedName>
        <fullName evidence="6">Putative transcriptional regulator lgnR</fullName>
    </submittedName>
    <submittedName>
        <fullName evidence="7">Transcriptional regulator, IclR family</fullName>
    </submittedName>
</protein>
<keyword evidence="3" id="KW-0804">Transcription</keyword>
<dbReference type="InterPro" id="IPR005471">
    <property type="entry name" value="Tscrpt_reg_IclR_N"/>
</dbReference>
<reference evidence="6" key="2">
    <citation type="journal article" date="2015" name="Int. J. Syst. Evol. Microbiol.">
        <title>Paracoccus laeviglucosivorans sp. nov., an L-glucose-utilizing bacterium isolated from soil.</title>
        <authorList>
            <person name="Nakamura A."/>
        </authorList>
    </citation>
    <scope>NUCLEOTIDE SEQUENCE</scope>
    <source>
        <strain evidence="6">43P</strain>
    </source>
</reference>
<evidence type="ECO:0000256" key="3">
    <source>
        <dbReference type="ARBA" id="ARBA00023163"/>
    </source>
</evidence>
<reference evidence="6" key="1">
    <citation type="journal article" date="2012" name="J. Biol. Chem.">
        <title>An L-glucose Catabolic Pathway in Paracoccus Species 43P.</title>
        <authorList>
            <person name="Shimizu T."/>
            <person name="Takaya N."/>
            <person name="Nakamura A."/>
        </authorList>
    </citation>
    <scope>NUCLEOTIDE SEQUENCE</scope>
    <source>
        <strain evidence="6">43P</strain>
    </source>
</reference>
<evidence type="ECO:0000313" key="8">
    <source>
        <dbReference type="Proteomes" id="UP000319014"/>
    </source>
</evidence>
<feature type="domain" description="IclR-ED" evidence="5">
    <location>
        <begin position="70"/>
        <end position="257"/>
    </location>
</feature>
<reference evidence="7 8" key="3">
    <citation type="submission" date="2017-05" db="EMBL/GenBank/DDBJ databases">
        <authorList>
            <person name="Varghese N."/>
            <person name="Submissions S."/>
        </authorList>
    </citation>
    <scope>NUCLEOTIDE SEQUENCE [LARGE SCALE GENOMIC DNA]</scope>
    <source>
        <strain evidence="7 8">DSM 100094</strain>
    </source>
</reference>
<dbReference type="GO" id="GO:0003677">
    <property type="term" value="F:DNA binding"/>
    <property type="evidence" value="ECO:0007669"/>
    <property type="project" value="UniProtKB-KW"/>
</dbReference>
<organism evidence="6">
    <name type="scientific">Paracoccus laeviglucosivorans</name>
    <dbReference type="NCBI Taxonomy" id="1197861"/>
    <lineage>
        <taxon>Bacteria</taxon>
        <taxon>Pseudomonadati</taxon>
        <taxon>Pseudomonadota</taxon>
        <taxon>Alphaproteobacteria</taxon>
        <taxon>Rhodobacterales</taxon>
        <taxon>Paracoccaceae</taxon>
        <taxon>Paracoccus</taxon>
    </lineage>
</organism>
<keyword evidence="2" id="KW-0238">DNA-binding</keyword>
<dbReference type="Pfam" id="PF01614">
    <property type="entry name" value="IclR_C"/>
    <property type="match status" value="1"/>
</dbReference>
<dbReference type="InterPro" id="IPR029016">
    <property type="entry name" value="GAF-like_dom_sf"/>
</dbReference>
<evidence type="ECO:0000259" key="5">
    <source>
        <dbReference type="PROSITE" id="PS51078"/>
    </source>
</evidence>
<dbReference type="PROSITE" id="PS51077">
    <property type="entry name" value="HTH_ICLR"/>
    <property type="match status" value="1"/>
</dbReference>
<dbReference type="OrthoDB" id="9807558at2"/>
<evidence type="ECO:0000256" key="1">
    <source>
        <dbReference type="ARBA" id="ARBA00023015"/>
    </source>
</evidence>
<dbReference type="GO" id="GO:0003700">
    <property type="term" value="F:DNA-binding transcription factor activity"/>
    <property type="evidence" value="ECO:0007669"/>
    <property type="project" value="TreeGrafter"/>
</dbReference>
<dbReference type="PANTHER" id="PTHR30136">
    <property type="entry name" value="HELIX-TURN-HELIX TRANSCRIPTIONAL REGULATOR, ICLR FAMILY"/>
    <property type="match status" value="1"/>
</dbReference>
<dbReference type="SMART" id="SM00346">
    <property type="entry name" value="HTH_ICLR"/>
    <property type="match status" value="1"/>
</dbReference>
<dbReference type="SUPFAM" id="SSF46785">
    <property type="entry name" value="Winged helix' DNA-binding domain"/>
    <property type="match status" value="1"/>
</dbReference>